<protein>
    <submittedName>
        <fullName evidence="4">GNAT family N-acetyltransferase</fullName>
    </submittedName>
</protein>
<reference evidence="4 5" key="1">
    <citation type="submission" date="2021-02" db="EMBL/GenBank/DDBJ databases">
        <title>Actinophytocola xerophila sp. nov., isolated from soil of cotton cropping field.</title>
        <authorList>
            <person name="Huang R."/>
            <person name="Chen X."/>
            <person name="Ge X."/>
            <person name="Liu W."/>
        </authorList>
    </citation>
    <scope>NUCLEOTIDE SEQUENCE [LARGE SCALE GENOMIC DNA]</scope>
    <source>
        <strain evidence="4 5">S1-96</strain>
    </source>
</reference>
<dbReference type="PANTHER" id="PTHR43877:SF2">
    <property type="entry name" value="AMINOALKYLPHOSPHONATE N-ACETYLTRANSFERASE-RELATED"/>
    <property type="match status" value="1"/>
</dbReference>
<evidence type="ECO:0000256" key="1">
    <source>
        <dbReference type="ARBA" id="ARBA00022679"/>
    </source>
</evidence>
<name>A0ABT2JHD8_9PSEU</name>
<accession>A0ABT2JHD8</accession>
<dbReference type="Proteomes" id="UP001156441">
    <property type="component" value="Unassembled WGS sequence"/>
</dbReference>
<keyword evidence="1" id="KW-0808">Transferase</keyword>
<dbReference type="CDD" id="cd04301">
    <property type="entry name" value="NAT_SF"/>
    <property type="match status" value="1"/>
</dbReference>
<organism evidence="4 5">
    <name type="scientific">Actinophytocola gossypii</name>
    <dbReference type="NCBI Taxonomy" id="2812003"/>
    <lineage>
        <taxon>Bacteria</taxon>
        <taxon>Bacillati</taxon>
        <taxon>Actinomycetota</taxon>
        <taxon>Actinomycetes</taxon>
        <taxon>Pseudonocardiales</taxon>
        <taxon>Pseudonocardiaceae</taxon>
    </lineage>
</organism>
<dbReference type="InterPro" id="IPR000182">
    <property type="entry name" value="GNAT_dom"/>
</dbReference>
<dbReference type="InterPro" id="IPR050832">
    <property type="entry name" value="Bact_Acetyltransf"/>
</dbReference>
<dbReference type="InterPro" id="IPR016181">
    <property type="entry name" value="Acyl_CoA_acyltransferase"/>
</dbReference>
<evidence type="ECO:0000259" key="3">
    <source>
        <dbReference type="PROSITE" id="PS51186"/>
    </source>
</evidence>
<feature type="domain" description="N-acetyltransferase" evidence="3">
    <location>
        <begin position="145"/>
        <end position="307"/>
    </location>
</feature>
<dbReference type="SUPFAM" id="SSF55729">
    <property type="entry name" value="Acyl-CoA N-acyltransferases (Nat)"/>
    <property type="match status" value="1"/>
</dbReference>
<evidence type="ECO:0000256" key="2">
    <source>
        <dbReference type="ARBA" id="ARBA00023315"/>
    </source>
</evidence>
<keyword evidence="5" id="KW-1185">Reference proteome</keyword>
<keyword evidence="2" id="KW-0012">Acyltransferase</keyword>
<dbReference type="Gene3D" id="3.40.630.30">
    <property type="match status" value="1"/>
</dbReference>
<dbReference type="Pfam" id="PF00583">
    <property type="entry name" value="Acetyltransf_1"/>
    <property type="match status" value="1"/>
</dbReference>
<proteinExistence type="predicted"/>
<comment type="caution">
    <text evidence="4">The sequence shown here is derived from an EMBL/GenBank/DDBJ whole genome shotgun (WGS) entry which is preliminary data.</text>
</comment>
<gene>
    <name evidence="4" type="ORF">JT362_28775</name>
</gene>
<evidence type="ECO:0000313" key="5">
    <source>
        <dbReference type="Proteomes" id="UP001156441"/>
    </source>
</evidence>
<dbReference type="PROSITE" id="PS51186">
    <property type="entry name" value="GNAT"/>
    <property type="match status" value="1"/>
</dbReference>
<sequence>MSTSGALLTAQAGRFERLDPELPPAESPPDGDVLTAALADGDRVAGVLVRERCEPGSAPSLWSALDVWELHPLLGAAGGVGMDALLREWRRVLDRVTPGPDSACLVIWPSRDAEAVRALLAHGFTPLTALAVRREPAPPGGPDGLAVRRATGRDLEVVLELELAELAYSALVGAAIARPDARAVKRATLARNLERGDPVWLAERDGVVVGLAHCRLLDVQPGSAAGARLPAGRWGYVNCVSVLAEARGAGIGRALAAVAHRELAAAGATGTFLYYNPPNPLASVFWARQGYRPLWTLWELRPAGALR</sequence>
<evidence type="ECO:0000313" key="4">
    <source>
        <dbReference type="EMBL" id="MCT2587126.1"/>
    </source>
</evidence>
<dbReference type="EMBL" id="JAFFZE010000023">
    <property type="protein sequence ID" value="MCT2587126.1"/>
    <property type="molecule type" value="Genomic_DNA"/>
</dbReference>
<dbReference type="PANTHER" id="PTHR43877">
    <property type="entry name" value="AMINOALKYLPHOSPHONATE N-ACETYLTRANSFERASE-RELATED-RELATED"/>
    <property type="match status" value="1"/>
</dbReference>